<evidence type="ECO:0000313" key="2">
    <source>
        <dbReference type="Proteomes" id="UP000435802"/>
    </source>
</evidence>
<reference evidence="1 2" key="1">
    <citation type="submission" date="2019-12" db="EMBL/GenBank/DDBJ databases">
        <title>Shinella kummerowiae sp. nov., a symbiotic bacterium isolated from root nodules of the herbal legume Kummerowia stipulacea.</title>
        <authorList>
            <person name="Gao J."/>
        </authorList>
    </citation>
    <scope>NUCLEOTIDE SEQUENCE [LARGE SCALE GENOMIC DNA]</scope>
    <source>
        <strain evidence="1 2">CCBAU 25048</strain>
    </source>
</reference>
<gene>
    <name evidence="1" type="ORF">GR138_17215</name>
</gene>
<accession>A0A6N8SI23</accession>
<protein>
    <submittedName>
        <fullName evidence="1">Uncharacterized protein</fullName>
    </submittedName>
</protein>
<keyword evidence="2" id="KW-1185">Reference proteome</keyword>
<dbReference type="Proteomes" id="UP000435802">
    <property type="component" value="Unassembled WGS sequence"/>
</dbReference>
<evidence type="ECO:0000313" key="1">
    <source>
        <dbReference type="EMBL" id="MXN46936.1"/>
    </source>
</evidence>
<dbReference type="AlphaFoldDB" id="A0A6N8SI23"/>
<comment type="caution">
    <text evidence="1">The sequence shown here is derived from an EMBL/GenBank/DDBJ whole genome shotgun (WGS) entry which is preliminary data.</text>
</comment>
<dbReference type="EMBL" id="WUMK01000006">
    <property type="protein sequence ID" value="MXN46936.1"/>
    <property type="molecule type" value="Genomic_DNA"/>
</dbReference>
<proteinExistence type="predicted"/>
<dbReference type="OrthoDB" id="8371579at2"/>
<dbReference type="RefSeq" id="WP_160860467.1">
    <property type="nucleotide sequence ID" value="NZ_WUMK01000006.1"/>
</dbReference>
<sequence length="78" mass="8343">MTPDEKNLIIVNAFHNPRYGISPTATRGAVESHSKKHGLAGEEYKDALAAAMEAGLIAQMADSALSIRNAGRALLPRR</sequence>
<name>A0A6N8SI23_9HYPH</name>
<organism evidence="1 2">
    <name type="scientific">Shinella kummerowiae</name>
    <dbReference type="NCBI Taxonomy" id="417745"/>
    <lineage>
        <taxon>Bacteria</taxon>
        <taxon>Pseudomonadati</taxon>
        <taxon>Pseudomonadota</taxon>
        <taxon>Alphaproteobacteria</taxon>
        <taxon>Hyphomicrobiales</taxon>
        <taxon>Rhizobiaceae</taxon>
        <taxon>Shinella</taxon>
    </lineage>
</organism>